<name>A0A9E7HGI6_9LILI</name>
<evidence type="ECO:0000313" key="2">
    <source>
        <dbReference type="Proteomes" id="UP001055439"/>
    </source>
</evidence>
<keyword evidence="2" id="KW-1185">Reference proteome</keyword>
<gene>
    <name evidence="1" type="ORF">MUK42_13248</name>
</gene>
<reference evidence="1" key="1">
    <citation type="submission" date="2022-05" db="EMBL/GenBank/DDBJ databases">
        <title>The Musa troglodytarum L. genome provides insights into the mechanism of non-climacteric behaviour and enrichment of carotenoids.</title>
        <authorList>
            <person name="Wang J."/>
        </authorList>
    </citation>
    <scope>NUCLEOTIDE SEQUENCE</scope>
    <source>
        <tissue evidence="1">Leaf</tissue>
    </source>
</reference>
<accession>A0A9E7HGI6</accession>
<organism evidence="1 2">
    <name type="scientific">Musa troglodytarum</name>
    <name type="common">fe'i banana</name>
    <dbReference type="NCBI Taxonomy" id="320322"/>
    <lineage>
        <taxon>Eukaryota</taxon>
        <taxon>Viridiplantae</taxon>
        <taxon>Streptophyta</taxon>
        <taxon>Embryophyta</taxon>
        <taxon>Tracheophyta</taxon>
        <taxon>Spermatophyta</taxon>
        <taxon>Magnoliopsida</taxon>
        <taxon>Liliopsida</taxon>
        <taxon>Zingiberales</taxon>
        <taxon>Musaceae</taxon>
        <taxon>Musa</taxon>
    </lineage>
</organism>
<proteinExistence type="predicted"/>
<dbReference type="AlphaFoldDB" id="A0A9E7HGI6"/>
<dbReference type="EMBL" id="CP097510">
    <property type="protein sequence ID" value="URE29547.1"/>
    <property type="molecule type" value="Genomic_DNA"/>
</dbReference>
<evidence type="ECO:0000313" key="1">
    <source>
        <dbReference type="EMBL" id="URE29547.1"/>
    </source>
</evidence>
<dbReference type="Proteomes" id="UP001055439">
    <property type="component" value="Chromosome 8"/>
</dbReference>
<protein>
    <submittedName>
        <fullName evidence="1">Uncharacterized protein</fullName>
    </submittedName>
</protein>
<sequence length="77" mass="8540">MEKVEGEGKHGVFDGMGMLPFPGHDQRYIFGKAKVVTGVCRGRDEIVIASQVGEKEQSQVLVAMHSSWFGVRDQMET</sequence>